<dbReference type="EMBL" id="AP014704">
    <property type="protein sequence ID" value="BAQ48352.1"/>
    <property type="molecule type" value="Genomic_DNA"/>
</dbReference>
<dbReference type="InterPro" id="IPR016169">
    <property type="entry name" value="FAD-bd_PCMH_sub2"/>
</dbReference>
<dbReference type="PANTHER" id="PTHR42659">
    <property type="entry name" value="XANTHINE DEHYDROGENASE SUBUNIT C-RELATED"/>
    <property type="match status" value="1"/>
</dbReference>
<accession>A0A0C6FMH6</accession>
<dbReference type="AlphaFoldDB" id="A0A0C6FMH6"/>
<dbReference type="OrthoDB" id="7840711at2"/>
<dbReference type="InterPro" id="IPR051312">
    <property type="entry name" value="Diverse_Substr_Oxidored"/>
</dbReference>
<dbReference type="RefSeq" id="WP_060849112.1">
    <property type="nucleotide sequence ID" value="NZ_AP014704.1"/>
</dbReference>
<dbReference type="STRING" id="270351.Maq22A_c27630"/>
<evidence type="ECO:0000313" key="2">
    <source>
        <dbReference type="EMBL" id="BAQ48352.1"/>
    </source>
</evidence>
<dbReference type="KEGG" id="maqu:Maq22A_c27630"/>
<gene>
    <name evidence="2" type="primary">coxM</name>
    <name evidence="2" type="ORF">Maq22A_c27630</name>
</gene>
<evidence type="ECO:0000259" key="1">
    <source>
        <dbReference type="PROSITE" id="PS51387"/>
    </source>
</evidence>
<dbReference type="GO" id="GO:0016491">
    <property type="term" value="F:oxidoreductase activity"/>
    <property type="evidence" value="ECO:0007669"/>
    <property type="project" value="InterPro"/>
</dbReference>
<dbReference type="GO" id="GO:0071949">
    <property type="term" value="F:FAD binding"/>
    <property type="evidence" value="ECO:0007669"/>
    <property type="project" value="InterPro"/>
</dbReference>
<organism evidence="2 3">
    <name type="scientific">Methylobacterium aquaticum</name>
    <dbReference type="NCBI Taxonomy" id="270351"/>
    <lineage>
        <taxon>Bacteria</taxon>
        <taxon>Pseudomonadati</taxon>
        <taxon>Pseudomonadota</taxon>
        <taxon>Alphaproteobacteria</taxon>
        <taxon>Hyphomicrobiales</taxon>
        <taxon>Methylobacteriaceae</taxon>
        <taxon>Methylobacterium</taxon>
    </lineage>
</organism>
<dbReference type="InterPro" id="IPR002346">
    <property type="entry name" value="Mopterin_DH_FAD-bd"/>
</dbReference>
<dbReference type="PANTHER" id="PTHR42659:SF9">
    <property type="entry name" value="XANTHINE DEHYDROGENASE FAD-BINDING SUBUNIT XDHB-RELATED"/>
    <property type="match status" value="1"/>
</dbReference>
<dbReference type="InterPro" id="IPR016166">
    <property type="entry name" value="FAD-bd_PCMH"/>
</dbReference>
<sequence length="278" mass="29159">MDLDSITEVVAPRARDMLPPWRPGDAWLAGGTWLFSEPQDGIARLVDLPSLGWEPLAVDASGLRIAATCTIAALDRLVLPPPFRAAPLIGQCCRALLGSFKVWNAATVGGNLCLALPAGPMIALTVALDGTGLIWTPDGGERRLPIRDLVLGPQETALGPGEILRRIDLPAAALARRTAFRRLSLSPNGRSGALAIATLDPSGAFALTVTAATRRPVRIDRPALPGAEALRDALAAAIPDGLWYDDVHGAPDWRRHVTGLLAEEVRAELAGEAAGGAP</sequence>
<feature type="domain" description="FAD-binding PCMH-type" evidence="1">
    <location>
        <begin position="1"/>
        <end position="174"/>
    </location>
</feature>
<protein>
    <submittedName>
        <fullName evidence="2">FAD-binding molybdopterin dehydrogenase</fullName>
    </submittedName>
</protein>
<dbReference type="Proteomes" id="UP000061432">
    <property type="component" value="Chromosome"/>
</dbReference>
<reference evidence="3" key="2">
    <citation type="submission" date="2015-01" db="EMBL/GenBank/DDBJ databases">
        <title>Complete genome sequence of Methylobacterium aquaticum strain 22A.</title>
        <authorList>
            <person name="Tani A."/>
            <person name="Ogura Y."/>
            <person name="Hayashi T."/>
        </authorList>
    </citation>
    <scope>NUCLEOTIDE SEQUENCE [LARGE SCALE GENOMIC DNA]</scope>
    <source>
        <strain evidence="3">MA-22A</strain>
    </source>
</reference>
<dbReference type="Gene3D" id="3.30.465.10">
    <property type="match status" value="1"/>
</dbReference>
<dbReference type="PROSITE" id="PS51387">
    <property type="entry name" value="FAD_PCMH"/>
    <property type="match status" value="1"/>
</dbReference>
<reference evidence="2 3" key="1">
    <citation type="journal article" date="2015" name="Genome Announc.">
        <title>Complete Genome Sequence of Methylobacterium aquaticum Strain 22A, Isolated from Racomitrium japonicum Moss.</title>
        <authorList>
            <person name="Tani A."/>
            <person name="Ogura Y."/>
            <person name="Hayashi T."/>
            <person name="Kimbara K."/>
        </authorList>
    </citation>
    <scope>NUCLEOTIDE SEQUENCE [LARGE SCALE GENOMIC DNA]</scope>
    <source>
        <strain evidence="2 3">MA-22A</strain>
    </source>
</reference>
<dbReference type="SUPFAM" id="SSF56176">
    <property type="entry name" value="FAD-binding/transporter-associated domain-like"/>
    <property type="match status" value="1"/>
</dbReference>
<name>A0A0C6FMH6_9HYPH</name>
<proteinExistence type="predicted"/>
<dbReference type="InterPro" id="IPR036318">
    <property type="entry name" value="FAD-bd_PCMH-like_sf"/>
</dbReference>
<dbReference type="PATRIC" id="fig|270351.10.peg.5295"/>
<dbReference type="Pfam" id="PF00941">
    <property type="entry name" value="FAD_binding_5"/>
    <property type="match status" value="1"/>
</dbReference>
<evidence type="ECO:0000313" key="3">
    <source>
        <dbReference type="Proteomes" id="UP000061432"/>
    </source>
</evidence>